<dbReference type="RefSeq" id="WP_023276774.1">
    <property type="nucleotide sequence ID" value="NZ_CP097562.1"/>
</dbReference>
<reference evidence="1" key="1">
    <citation type="journal article" date="2014" name="Genome Announc.">
        <title>Draft genome sequences of the altered schaedler flora, a defined bacterial community from gnotobiotic mice.</title>
        <authorList>
            <person name="Wannemuehler M.J."/>
            <person name="Overstreet A.M."/>
            <person name="Ward D.V."/>
            <person name="Phillips G.J."/>
        </authorList>
    </citation>
    <scope>NUCLEOTIDE SEQUENCE</scope>
    <source>
        <strain evidence="1">ASF457</strain>
    </source>
</reference>
<evidence type="ECO:0000313" key="2">
    <source>
        <dbReference type="Proteomes" id="UP000017429"/>
    </source>
</evidence>
<keyword evidence="2" id="KW-1185">Reference proteome</keyword>
<sequence length="194" mass="22691">MRYVFYSETLLFCIDLRIQKLLYSLCSPYIIRETFLRLTNSDILRINAVHCKIGKFDKFVLNYFGVNSRNILSDSDKLSERYYNDIKNAMNSNYKQVSNSKELATLHVIVPQYENLVKVVVPHKRDLGAISNYRVTIFALLKQLYQDGKIDISTLTSIMKCFVFSQKKINSYFGDFNYDTDCKELLSITKVRIL</sequence>
<reference evidence="1" key="3">
    <citation type="submission" date="2022-06" db="EMBL/GenBank/DDBJ databases">
        <title>Resources to Facilitate Use of the Altered Schaedler Flora (ASF) Mouse Model to Study Microbiome Function.</title>
        <authorList>
            <person name="Proctor A."/>
            <person name="Parvinroo S."/>
            <person name="Richie T."/>
            <person name="Jia X."/>
            <person name="Lee S.T.M."/>
            <person name="Karp P.D."/>
            <person name="Paley S."/>
            <person name="Kostic A.D."/>
            <person name="Pierre J.F."/>
            <person name="Wannemuehler M.J."/>
            <person name="Phillips G.J."/>
        </authorList>
    </citation>
    <scope>NUCLEOTIDE SEQUENCE</scope>
    <source>
        <strain evidence="1">ASF457</strain>
    </source>
</reference>
<name>V2Q895_9BACT</name>
<dbReference type="KEGG" id="msch:N508_000032"/>
<gene>
    <name evidence="1" type="ORF">N508_000032</name>
</gene>
<accession>V2Q895</accession>
<dbReference type="Proteomes" id="UP000017429">
    <property type="component" value="Chromosome"/>
</dbReference>
<organism evidence="1 2">
    <name type="scientific">Mucispirillum schaedleri ASF457</name>
    <dbReference type="NCBI Taxonomy" id="1379858"/>
    <lineage>
        <taxon>Bacteria</taxon>
        <taxon>Pseudomonadati</taxon>
        <taxon>Deferribacterota</taxon>
        <taxon>Deferribacteres</taxon>
        <taxon>Deferribacterales</taxon>
        <taxon>Mucispirillaceae</taxon>
        <taxon>Mucispirillum</taxon>
    </lineage>
</organism>
<protein>
    <submittedName>
        <fullName evidence="1">Uncharacterized protein</fullName>
    </submittedName>
</protein>
<dbReference type="EMBL" id="CP097562">
    <property type="protein sequence ID" value="USF22979.1"/>
    <property type="molecule type" value="Genomic_DNA"/>
</dbReference>
<dbReference type="AlphaFoldDB" id="V2Q895"/>
<reference evidence="1" key="2">
    <citation type="submission" date="2022-05" db="EMBL/GenBank/DDBJ databases">
        <authorList>
            <person name="Proctor A.L."/>
            <person name="Phillips G.J."/>
            <person name="Wannemuehler M.J."/>
        </authorList>
    </citation>
    <scope>NUCLEOTIDE SEQUENCE</scope>
    <source>
        <strain evidence="1">ASF457</strain>
    </source>
</reference>
<evidence type="ECO:0000313" key="1">
    <source>
        <dbReference type="EMBL" id="USF22979.1"/>
    </source>
</evidence>
<proteinExistence type="predicted"/>